<evidence type="ECO:0000256" key="3">
    <source>
        <dbReference type="ARBA" id="ARBA00022977"/>
    </source>
</evidence>
<organism evidence="5 6">
    <name type="scientific">Nocardioides pocheonensis</name>
    <dbReference type="NCBI Taxonomy" id="661485"/>
    <lineage>
        <taxon>Bacteria</taxon>
        <taxon>Bacillati</taxon>
        <taxon>Actinomycetota</taxon>
        <taxon>Actinomycetes</taxon>
        <taxon>Propionibacteriales</taxon>
        <taxon>Nocardioidaceae</taxon>
        <taxon>Nocardioides</taxon>
    </lineage>
</organism>
<reference evidence="5 6" key="1">
    <citation type="submission" date="2018-11" db="EMBL/GenBank/DDBJ databases">
        <authorList>
            <person name="Li F."/>
        </authorList>
    </citation>
    <scope>NUCLEOTIDE SEQUENCE [LARGE SCALE GENOMIC DNA]</scope>
    <source>
        <strain evidence="5 6">Gsoil 818</strain>
    </source>
</reference>
<protein>
    <submittedName>
        <fullName evidence="5">Thiamine phosphate synthase</fullName>
    </submittedName>
</protein>
<dbReference type="OrthoDB" id="3191080at2"/>
<dbReference type="CDD" id="cd00564">
    <property type="entry name" value="TMP_TenI"/>
    <property type="match status" value="1"/>
</dbReference>
<dbReference type="InterPro" id="IPR036206">
    <property type="entry name" value="ThiamineP_synth_sf"/>
</dbReference>
<dbReference type="PANTHER" id="PTHR20857:SF15">
    <property type="entry name" value="THIAMINE-PHOSPHATE SYNTHASE"/>
    <property type="match status" value="1"/>
</dbReference>
<dbReference type="SUPFAM" id="SSF51391">
    <property type="entry name" value="Thiamin phosphate synthase"/>
    <property type="match status" value="1"/>
</dbReference>
<dbReference type="PANTHER" id="PTHR20857">
    <property type="entry name" value="THIAMINE-PHOSPHATE PYROPHOSPHORYLASE"/>
    <property type="match status" value="1"/>
</dbReference>
<name>A0A3N0GI98_9ACTN</name>
<keyword evidence="3" id="KW-0784">Thiamine biosynthesis</keyword>
<feature type="domain" description="Thiamine phosphate synthase/TenI" evidence="4">
    <location>
        <begin position="11"/>
        <end position="172"/>
    </location>
</feature>
<comment type="function">
    <text evidence="1">Condenses 4-methyl-5-(beta-hydroxyethyl)thiazole monophosphate (THZ-P) and 2-methyl-4-amino-5-hydroxymethyl pyrimidine pyrophosphate (HMP-PP) to form thiamine monophosphate (TMP).</text>
</comment>
<comment type="caution">
    <text evidence="5">The sequence shown here is derived from an EMBL/GenBank/DDBJ whole genome shotgun (WGS) entry which is preliminary data.</text>
</comment>
<dbReference type="EMBL" id="RJSF01000046">
    <property type="protein sequence ID" value="RNM12151.1"/>
    <property type="molecule type" value="Genomic_DNA"/>
</dbReference>
<evidence type="ECO:0000259" key="4">
    <source>
        <dbReference type="Pfam" id="PF02581"/>
    </source>
</evidence>
<evidence type="ECO:0000256" key="1">
    <source>
        <dbReference type="ARBA" id="ARBA00003814"/>
    </source>
</evidence>
<dbReference type="GO" id="GO:0004789">
    <property type="term" value="F:thiamine-phosphate diphosphorylase activity"/>
    <property type="evidence" value="ECO:0007669"/>
    <property type="project" value="TreeGrafter"/>
</dbReference>
<evidence type="ECO:0000313" key="6">
    <source>
        <dbReference type="Proteomes" id="UP000279994"/>
    </source>
</evidence>
<gene>
    <name evidence="5" type="ORF">EFL26_20305</name>
</gene>
<comment type="pathway">
    <text evidence="2">Cofactor biosynthesis; thiamine diphosphate biosynthesis.</text>
</comment>
<evidence type="ECO:0000313" key="5">
    <source>
        <dbReference type="EMBL" id="RNM12151.1"/>
    </source>
</evidence>
<dbReference type="InterPro" id="IPR022998">
    <property type="entry name" value="ThiamineP_synth_TenI"/>
</dbReference>
<dbReference type="Proteomes" id="UP000279994">
    <property type="component" value="Unassembled WGS sequence"/>
</dbReference>
<sequence>MTSAALPDRLLLLTDRSQLPEGADLVEVVRSCASAGLTQVVVRELDLDPPDRQRLVAELSAVAGLTVLAARTPLAGASGVHLAAGQQRPAVDWFGRSCHDVAAVRRASEEGAAYVTLSPFAASTSKPGYGPPVSGEAYAIDHDIPVFALGGVGPGNAAAARAAGAFGVAVMGCVMRASDPAGVVRELMREVGG</sequence>
<dbReference type="RefSeq" id="WP_123224731.1">
    <property type="nucleotide sequence ID" value="NZ_RJSF01000046.1"/>
</dbReference>
<proteinExistence type="predicted"/>
<dbReference type="Pfam" id="PF02581">
    <property type="entry name" value="TMP-TENI"/>
    <property type="match status" value="1"/>
</dbReference>
<dbReference type="AlphaFoldDB" id="A0A3N0GI98"/>
<evidence type="ECO:0000256" key="2">
    <source>
        <dbReference type="ARBA" id="ARBA00004948"/>
    </source>
</evidence>
<dbReference type="Gene3D" id="3.20.20.70">
    <property type="entry name" value="Aldolase class I"/>
    <property type="match status" value="1"/>
</dbReference>
<keyword evidence="6" id="KW-1185">Reference proteome</keyword>
<dbReference type="GO" id="GO:0005737">
    <property type="term" value="C:cytoplasm"/>
    <property type="evidence" value="ECO:0007669"/>
    <property type="project" value="TreeGrafter"/>
</dbReference>
<dbReference type="GO" id="GO:0009228">
    <property type="term" value="P:thiamine biosynthetic process"/>
    <property type="evidence" value="ECO:0007669"/>
    <property type="project" value="UniProtKB-KW"/>
</dbReference>
<dbReference type="InterPro" id="IPR013785">
    <property type="entry name" value="Aldolase_TIM"/>
</dbReference>
<accession>A0A3N0GI98</accession>